<dbReference type="Pfam" id="PF14907">
    <property type="entry name" value="NTP_transf_5"/>
    <property type="match status" value="1"/>
</dbReference>
<dbReference type="EMBL" id="PUGF01000032">
    <property type="protein sequence ID" value="PRC90945.1"/>
    <property type="molecule type" value="Genomic_DNA"/>
</dbReference>
<dbReference type="RefSeq" id="WP_207769782.1">
    <property type="nucleotide sequence ID" value="NZ_PUGF01000032.1"/>
</dbReference>
<evidence type="ECO:0008006" key="3">
    <source>
        <dbReference type="Google" id="ProtNLM"/>
    </source>
</evidence>
<sequence length="360" mass="40835">MRPNGLILAALRDPASLPDWNLHEWDLLLRQLRHANLTASLHAQLLALGLLSRIPAQPRRHLDWSAKLASRHTQSVLWEVEFIRQAMSEAGVPLILLKGAAYVMAALPHSRGRIFSDIDIIVPKENLDLVESTLMLYGWNATHHDGYDQRYYRTWMHELPPMQHLTRATAIDVHHAILPVTARLHPDSTKLLAAAVPANGDLTTLVFAPIDMVLHSAVHLFHDGEYDQGLRDLVDIHSLLVHFSAEPGFWTSLTTRAQELELVRPLFYALRYAARLLHTPIPLQVMQAADSGRPNSVLLALMDSLFERALMPKHASCNDRYTGVARFALYLRANWLRMPLLLLTRHLLHKAILSPRKKEE</sequence>
<dbReference type="AlphaFoldDB" id="A0A2S9GTA6"/>
<protein>
    <recommendedName>
        <fullName evidence="3">Nucleotidyltransferase</fullName>
    </recommendedName>
</protein>
<proteinExistence type="predicted"/>
<organism evidence="1 2">
    <name type="scientific">Solimicrobium silvestre</name>
    <dbReference type="NCBI Taxonomy" id="2099400"/>
    <lineage>
        <taxon>Bacteria</taxon>
        <taxon>Pseudomonadati</taxon>
        <taxon>Pseudomonadota</taxon>
        <taxon>Betaproteobacteria</taxon>
        <taxon>Burkholderiales</taxon>
        <taxon>Oxalobacteraceae</taxon>
        <taxon>Solimicrobium</taxon>
    </lineage>
</organism>
<accession>A0A2S9GTA6</accession>
<gene>
    <name evidence="1" type="ORF">S2091_4346</name>
</gene>
<name>A0A2S9GTA6_9BURK</name>
<keyword evidence="2" id="KW-1185">Reference proteome</keyword>
<evidence type="ECO:0000313" key="1">
    <source>
        <dbReference type="EMBL" id="PRC90945.1"/>
    </source>
</evidence>
<dbReference type="InterPro" id="IPR039498">
    <property type="entry name" value="NTP_transf_5"/>
</dbReference>
<dbReference type="Proteomes" id="UP000237839">
    <property type="component" value="Unassembled WGS sequence"/>
</dbReference>
<comment type="caution">
    <text evidence="1">The sequence shown here is derived from an EMBL/GenBank/DDBJ whole genome shotgun (WGS) entry which is preliminary data.</text>
</comment>
<evidence type="ECO:0000313" key="2">
    <source>
        <dbReference type="Proteomes" id="UP000237839"/>
    </source>
</evidence>
<reference evidence="1 2" key="1">
    <citation type="submission" date="2018-02" db="EMBL/GenBank/DDBJ databases">
        <title>Solimicrobium silvestre gen. nov., sp. nov., isolated from alpine forest soil.</title>
        <authorList>
            <person name="Margesin R."/>
            <person name="Albuquerque L."/>
            <person name="Zhang D.-C."/>
            <person name="Froufe H.J.C."/>
            <person name="Severino R."/>
            <person name="Roxo I."/>
            <person name="Egas C."/>
            <person name="Da Costa M.S."/>
        </authorList>
    </citation>
    <scope>NUCLEOTIDE SEQUENCE [LARGE SCALE GENOMIC DNA]</scope>
    <source>
        <strain evidence="1 2">S20-91</strain>
    </source>
</reference>